<accession>A0ABW1W6U8</accession>
<evidence type="ECO:0000259" key="5">
    <source>
        <dbReference type="SMART" id="SM00014"/>
    </source>
</evidence>
<dbReference type="EC" id="3.6.1.27" evidence="1"/>
<dbReference type="Gene3D" id="1.20.144.10">
    <property type="entry name" value="Phosphatidic acid phosphatase type 2/haloperoxidase"/>
    <property type="match status" value="1"/>
</dbReference>
<comment type="caution">
    <text evidence="6">The sequence shown here is derived from an EMBL/GenBank/DDBJ whole genome shotgun (WGS) entry which is preliminary data.</text>
</comment>
<evidence type="ECO:0000256" key="2">
    <source>
        <dbReference type="ARBA" id="ARBA00032707"/>
    </source>
</evidence>
<reference evidence="7" key="1">
    <citation type="journal article" date="2019" name="Int. J. Syst. Evol. Microbiol.">
        <title>The Global Catalogue of Microorganisms (GCM) 10K type strain sequencing project: providing services to taxonomists for standard genome sequencing and annotation.</title>
        <authorList>
            <consortium name="The Broad Institute Genomics Platform"/>
            <consortium name="The Broad Institute Genome Sequencing Center for Infectious Disease"/>
            <person name="Wu L."/>
            <person name="Ma J."/>
        </authorList>
    </citation>
    <scope>NUCLEOTIDE SEQUENCE [LARGE SCALE GENOMIC DNA]</scope>
    <source>
        <strain evidence="7">CCM 2050</strain>
    </source>
</reference>
<evidence type="ECO:0000256" key="3">
    <source>
        <dbReference type="ARBA" id="ARBA00047594"/>
    </source>
</evidence>
<sequence>MITLIQKNQQLFALGIFILLVMFFLWVLQYAVIRYGQTVLNQLLKSWTALRRYLSQSKRLIRLRNNYPKLYDALSQRLDIQHFYGLPLTVLLLVMGYILALFFGLVEDVVTSDTIVAMDFFVSQQMSMLSESPIVTFFILMTSFASTATTCLIVLLVSILCWIIRQRYILVGLLIATLGSTIFTFLSKLLFHRTRPVDILLFEQTDSFPSGHATITVALYGFLAYMAIRFSRSFATQVRIAAITIFFSLLIGLSRILLNEHYLSDVLGGYLVGALWLMVAISMTEWLRARNKIDWQIVWSVTHFRLVWLSVICVLIGTSIYAEFYQFPLLL</sequence>
<dbReference type="InterPro" id="IPR036938">
    <property type="entry name" value="PAP2/HPO_sf"/>
</dbReference>
<dbReference type="PANTHER" id="PTHR14969">
    <property type="entry name" value="SPHINGOSINE-1-PHOSPHATE PHOSPHOHYDROLASE"/>
    <property type="match status" value="1"/>
</dbReference>
<feature type="transmembrane region" description="Helical" evidence="4">
    <location>
        <begin position="270"/>
        <end position="287"/>
    </location>
</feature>
<evidence type="ECO:0000313" key="7">
    <source>
        <dbReference type="Proteomes" id="UP001596264"/>
    </source>
</evidence>
<dbReference type="PANTHER" id="PTHR14969:SF13">
    <property type="entry name" value="AT30094P"/>
    <property type="match status" value="1"/>
</dbReference>
<dbReference type="RefSeq" id="WP_201561244.1">
    <property type="nucleotide sequence ID" value="NZ_CAJGZK010000001.1"/>
</dbReference>
<proteinExistence type="predicted"/>
<dbReference type="EMBL" id="JBHSTZ010000014">
    <property type="protein sequence ID" value="MFC6380760.1"/>
    <property type="molecule type" value="Genomic_DNA"/>
</dbReference>
<feature type="transmembrane region" description="Helical" evidence="4">
    <location>
        <begin position="168"/>
        <end position="191"/>
    </location>
</feature>
<comment type="catalytic activity">
    <reaction evidence="3">
        <text>di-trans,octa-cis-undecaprenyl diphosphate + H2O = di-trans,octa-cis-undecaprenyl phosphate + phosphate + H(+)</text>
        <dbReference type="Rhea" id="RHEA:28094"/>
        <dbReference type="ChEBI" id="CHEBI:15377"/>
        <dbReference type="ChEBI" id="CHEBI:15378"/>
        <dbReference type="ChEBI" id="CHEBI:43474"/>
        <dbReference type="ChEBI" id="CHEBI:58405"/>
        <dbReference type="ChEBI" id="CHEBI:60392"/>
        <dbReference type="EC" id="3.6.1.27"/>
    </reaction>
</comment>
<feature type="transmembrane region" description="Helical" evidence="4">
    <location>
        <begin position="211"/>
        <end position="228"/>
    </location>
</feature>
<evidence type="ECO:0000256" key="4">
    <source>
        <dbReference type="SAM" id="Phobius"/>
    </source>
</evidence>
<dbReference type="SMART" id="SM00014">
    <property type="entry name" value="acidPPc"/>
    <property type="match status" value="1"/>
</dbReference>
<feature type="transmembrane region" description="Helical" evidence="4">
    <location>
        <begin position="12"/>
        <end position="33"/>
    </location>
</feature>
<feature type="domain" description="Phosphatidic acid phosphatase type 2/haloperoxidase" evidence="5">
    <location>
        <begin position="170"/>
        <end position="281"/>
    </location>
</feature>
<keyword evidence="4" id="KW-0812">Transmembrane</keyword>
<gene>
    <name evidence="6" type="ORF">ACFP58_04620</name>
</gene>
<dbReference type="SUPFAM" id="SSF48317">
    <property type="entry name" value="Acid phosphatase/Vanadium-dependent haloperoxidase"/>
    <property type="match status" value="1"/>
</dbReference>
<dbReference type="InterPro" id="IPR000326">
    <property type="entry name" value="PAP2/HPO"/>
</dbReference>
<name>A0ABW1W6U8_9GAMM</name>
<dbReference type="Proteomes" id="UP001596264">
    <property type="component" value="Unassembled WGS sequence"/>
</dbReference>
<evidence type="ECO:0000313" key="6">
    <source>
        <dbReference type="EMBL" id="MFC6380760.1"/>
    </source>
</evidence>
<feature type="transmembrane region" description="Helical" evidence="4">
    <location>
        <begin position="83"/>
        <end position="106"/>
    </location>
</feature>
<feature type="transmembrane region" description="Helical" evidence="4">
    <location>
        <begin position="134"/>
        <end position="161"/>
    </location>
</feature>
<dbReference type="Pfam" id="PF01569">
    <property type="entry name" value="PAP2"/>
    <property type="match status" value="1"/>
</dbReference>
<keyword evidence="4" id="KW-1133">Transmembrane helix</keyword>
<keyword evidence="7" id="KW-1185">Reference proteome</keyword>
<feature type="transmembrane region" description="Helical" evidence="4">
    <location>
        <begin position="307"/>
        <end position="327"/>
    </location>
</feature>
<keyword evidence="4" id="KW-0472">Membrane</keyword>
<feature type="transmembrane region" description="Helical" evidence="4">
    <location>
        <begin position="240"/>
        <end position="258"/>
    </location>
</feature>
<organism evidence="6 7">
    <name type="scientific">Psychrobacter glacincola</name>
    <dbReference type="NCBI Taxonomy" id="56810"/>
    <lineage>
        <taxon>Bacteria</taxon>
        <taxon>Pseudomonadati</taxon>
        <taxon>Pseudomonadota</taxon>
        <taxon>Gammaproteobacteria</taxon>
        <taxon>Moraxellales</taxon>
        <taxon>Moraxellaceae</taxon>
        <taxon>Psychrobacter</taxon>
    </lineage>
</organism>
<dbReference type="CDD" id="cd03392">
    <property type="entry name" value="PAP2_like_2"/>
    <property type="match status" value="1"/>
</dbReference>
<evidence type="ECO:0000256" key="1">
    <source>
        <dbReference type="ARBA" id="ARBA00012374"/>
    </source>
</evidence>
<protein>
    <recommendedName>
        <fullName evidence="1">undecaprenyl-diphosphate phosphatase</fullName>
        <ecNumber evidence="1">3.6.1.27</ecNumber>
    </recommendedName>
    <alternativeName>
        <fullName evidence="2">Undecaprenyl pyrophosphate phosphatase</fullName>
    </alternativeName>
</protein>